<evidence type="ECO:0000313" key="2">
    <source>
        <dbReference type="EMBL" id="ADJ13925.1"/>
    </source>
</evidence>
<dbReference type="Pfam" id="PF26417">
    <property type="entry name" value="DUF8112"/>
    <property type="match status" value="1"/>
</dbReference>
<feature type="domain" description="DUF8112" evidence="1">
    <location>
        <begin position="5"/>
        <end position="103"/>
    </location>
</feature>
<sequence>MLITAPAEQFLTGYQLIETRCQYCKTTLGEGDPVSAYAVRYAGDEEWSIPCIYCRDCQSTITDPTLGATELLAEGHLGVTMDATTQRTTLTLLGIERIIRSEPEEGHVTL</sequence>
<dbReference type="eggNOG" id="arCOG10929">
    <property type="taxonomic scope" value="Archaea"/>
</dbReference>
<evidence type="ECO:0000259" key="1">
    <source>
        <dbReference type="Pfam" id="PF26417"/>
    </source>
</evidence>
<accession>D8J6P8</accession>
<dbReference type="HOGENOM" id="CLU_1933313_0_0_2"/>
<name>D8J6P8_HALJB</name>
<dbReference type="AlphaFoldDB" id="D8J6P8"/>
<dbReference type="EMBL" id="AOHV01000042">
    <property type="protein sequence ID" value="ELY34032.1"/>
    <property type="molecule type" value="Genomic_DNA"/>
</dbReference>
<evidence type="ECO:0000313" key="5">
    <source>
        <dbReference type="Proteomes" id="UP000011645"/>
    </source>
</evidence>
<dbReference type="PATRIC" id="fig|795797.18.peg.538"/>
<reference evidence="2 4" key="1">
    <citation type="journal article" date="2010" name="J. Bacteriol.">
        <title>Complete genome sequence of Halalkalicoccus jeotgali B3(T), an extremely halophilic archaeon.</title>
        <authorList>
            <person name="Roh S.W."/>
            <person name="Nam Y.D."/>
            <person name="Nam S.H."/>
            <person name="Choi S.H."/>
            <person name="Park H.S."/>
            <person name="Bae J.W."/>
        </authorList>
    </citation>
    <scope>NUCLEOTIDE SEQUENCE [LARGE SCALE GENOMIC DNA]</scope>
    <source>
        <strain evidence="2">B3</strain>
        <strain evidence="4">DSM 18796 / CECT 7217 / JCM 14584 / KCTC 4019 / B3</strain>
    </source>
</reference>
<organism evidence="2 4">
    <name type="scientific">Halalkalicoccus jeotgali (strain DSM 18796 / CECT 7217 / JCM 14584 / KCTC 4019 / B3)</name>
    <dbReference type="NCBI Taxonomy" id="795797"/>
    <lineage>
        <taxon>Archaea</taxon>
        <taxon>Methanobacteriati</taxon>
        <taxon>Methanobacteriota</taxon>
        <taxon>Stenosarchaea group</taxon>
        <taxon>Halobacteria</taxon>
        <taxon>Halobacteriales</taxon>
        <taxon>Halococcaceae</taxon>
        <taxon>Halalkalicoccus</taxon>
    </lineage>
</organism>
<dbReference type="InterPro" id="IPR058425">
    <property type="entry name" value="DUF8112"/>
</dbReference>
<dbReference type="RefSeq" id="WP_008418257.1">
    <property type="nucleotide sequence ID" value="NC_014297.1"/>
</dbReference>
<keyword evidence="5" id="KW-1185">Reference proteome</keyword>
<protein>
    <recommendedName>
        <fullName evidence="1">DUF8112 domain-containing protein</fullName>
    </recommendedName>
</protein>
<evidence type="ECO:0000313" key="4">
    <source>
        <dbReference type="Proteomes" id="UP000000390"/>
    </source>
</evidence>
<dbReference type="EMBL" id="CP002062">
    <property type="protein sequence ID" value="ADJ13925.1"/>
    <property type="molecule type" value="Genomic_DNA"/>
</dbReference>
<dbReference type="GeneID" id="9418332"/>
<dbReference type="Proteomes" id="UP000000390">
    <property type="component" value="Chromosome"/>
</dbReference>
<dbReference type="Proteomes" id="UP000011645">
    <property type="component" value="Unassembled WGS sequence"/>
</dbReference>
<dbReference type="KEGG" id="hje:HacjB3_02660"/>
<dbReference type="OrthoDB" id="190308at2157"/>
<gene>
    <name evidence="2" type="ordered locus">HacjB3_02660</name>
    <name evidence="3" type="ORF">C497_16662</name>
</gene>
<reference evidence="3 5" key="2">
    <citation type="journal article" date="2014" name="PLoS Genet.">
        <title>Phylogenetically driven sequencing of extremely halophilic archaea reveals strategies for static and dynamic osmo-response.</title>
        <authorList>
            <person name="Becker E.A."/>
            <person name="Seitzer P.M."/>
            <person name="Tritt A."/>
            <person name="Larsen D."/>
            <person name="Krusor M."/>
            <person name="Yao A.I."/>
            <person name="Wu D."/>
            <person name="Madern D."/>
            <person name="Eisen J.A."/>
            <person name="Darling A.E."/>
            <person name="Facciotti M.T."/>
        </authorList>
    </citation>
    <scope>NUCLEOTIDE SEQUENCE [LARGE SCALE GENOMIC DNA]</scope>
    <source>
        <strain evidence="3">B3</strain>
        <strain evidence="5">DSM 18796 / CECT 7217 / JCM 14584 / KCTC 4019 / B3</strain>
    </source>
</reference>
<proteinExistence type="predicted"/>
<evidence type="ECO:0000313" key="3">
    <source>
        <dbReference type="EMBL" id="ELY34032.1"/>
    </source>
</evidence>